<feature type="non-terminal residue" evidence="4">
    <location>
        <position position="1"/>
    </location>
</feature>
<feature type="compositionally biased region" description="Basic and acidic residues" evidence="1">
    <location>
        <begin position="48"/>
        <end position="58"/>
    </location>
</feature>
<dbReference type="Gene3D" id="3.30.70.890">
    <property type="entry name" value="GHMP kinase, C-terminal domain"/>
    <property type="match status" value="1"/>
</dbReference>
<dbReference type="EMBL" id="JNBS01000405">
    <property type="protein sequence ID" value="OQS05903.1"/>
    <property type="molecule type" value="Genomic_DNA"/>
</dbReference>
<evidence type="ECO:0000313" key="5">
    <source>
        <dbReference type="Proteomes" id="UP000243217"/>
    </source>
</evidence>
<dbReference type="InterPro" id="IPR029765">
    <property type="entry name" value="Mev_diP_decarb"/>
</dbReference>
<dbReference type="PANTHER" id="PTHR10977">
    <property type="entry name" value="DIPHOSPHOMEVALONATE DECARBOXYLASE"/>
    <property type="match status" value="1"/>
</dbReference>
<evidence type="ECO:0000256" key="1">
    <source>
        <dbReference type="SAM" id="MobiDB-lite"/>
    </source>
</evidence>
<sequence>NYLSGYLMKKIFEMAEGCPALDTLEREYASVVNQRPIPPMDFSDMDEEKTASQLHDEQFVESESEDEGVPTGYEPLQNDSDDEFADEKDSPEVLQPKENTKLSANAMETIQKAMQSISLPAPAWGKNLSDEELVALLLRQSAKPTACQTTSFAYLPTKDKMSIRSVTCSTPTNIAVIKYWGKDSVALNTPINSSVSVTLNQKQLKTVTSIVASQSFPADRIWLNAAEQDINNKRIQVVLKEMRRLASDKALDNDGKPIRKADWAKYKLHIVSINTFPTAAGLASSAAGYACLVAALIELFQAQEEYPGQFSVVARQGSGSACRSLDGGFVRWEKGTKADGSDSLAVQVADHEHWPELEAIICVVNDKEKDTSSTSGMMTSKDTSELLGFRAREVVDKRLTAIEAAYKAKDFATFGKITMMDSNQFHATCLDTYPPIFYMNEVSRSIIHMVHKYNDFKGGVKAAYTFDAGPNAVIFVEKQNTSEVLGLLLNYFDQAGDLEVRGDFDKTKAVKPVADLLNSLKIAAAPGALKMIYHTTVGEGRKVLPASESLINLATGLPK</sequence>
<dbReference type="InterPro" id="IPR036554">
    <property type="entry name" value="GHMP_kinase_C_sf"/>
</dbReference>
<feature type="region of interest" description="Disordered" evidence="1">
    <location>
        <begin position="35"/>
        <end position="93"/>
    </location>
</feature>
<comment type="caution">
    <text evidence="4">The sequence shown here is derived from an EMBL/GenBank/DDBJ whole genome shotgun (WGS) entry which is preliminary data.</text>
</comment>
<dbReference type="GO" id="GO:0004163">
    <property type="term" value="F:diphosphomevalonate decarboxylase activity"/>
    <property type="evidence" value="ECO:0007669"/>
    <property type="project" value="InterPro"/>
</dbReference>
<dbReference type="GO" id="GO:0019287">
    <property type="term" value="P:isopentenyl diphosphate biosynthetic process, mevalonate pathway"/>
    <property type="evidence" value="ECO:0007669"/>
    <property type="project" value="InterPro"/>
</dbReference>
<evidence type="ECO:0000259" key="2">
    <source>
        <dbReference type="Pfam" id="PF18376"/>
    </source>
</evidence>
<name>A0A1W0A6I2_9STRA</name>
<dbReference type="Pfam" id="PF18376">
    <property type="entry name" value="MDD_C"/>
    <property type="match status" value="1"/>
</dbReference>
<dbReference type="Gene3D" id="3.30.230.10">
    <property type="match status" value="1"/>
</dbReference>
<protein>
    <submittedName>
        <fullName evidence="4">Diphosphomevalonate decarboxylase</fullName>
    </submittedName>
</protein>
<dbReference type="Pfam" id="PF22700">
    <property type="entry name" value="MVD-like_N"/>
    <property type="match status" value="1"/>
</dbReference>
<feature type="domain" description="Mvd1 C-terminal" evidence="2">
    <location>
        <begin position="359"/>
        <end position="543"/>
    </location>
</feature>
<dbReference type="PANTHER" id="PTHR10977:SF3">
    <property type="entry name" value="DIPHOSPHOMEVALONATE DECARBOXYLASE"/>
    <property type="match status" value="1"/>
</dbReference>
<dbReference type="FunFam" id="3.30.230.10:FF:000080">
    <property type="entry name" value="Diphosphomevalonate decarboxylase"/>
    <property type="match status" value="1"/>
</dbReference>
<evidence type="ECO:0000313" key="4">
    <source>
        <dbReference type="EMBL" id="OQS05903.1"/>
    </source>
</evidence>
<dbReference type="GO" id="GO:0005829">
    <property type="term" value="C:cytosol"/>
    <property type="evidence" value="ECO:0007669"/>
    <property type="project" value="InterPro"/>
</dbReference>
<dbReference type="InterPro" id="IPR041431">
    <property type="entry name" value="Mvd1_C"/>
</dbReference>
<keyword evidence="5" id="KW-1185">Reference proteome</keyword>
<organism evidence="4 5">
    <name type="scientific">Thraustotheca clavata</name>
    <dbReference type="NCBI Taxonomy" id="74557"/>
    <lineage>
        <taxon>Eukaryota</taxon>
        <taxon>Sar</taxon>
        <taxon>Stramenopiles</taxon>
        <taxon>Oomycota</taxon>
        <taxon>Saprolegniomycetes</taxon>
        <taxon>Saprolegniales</taxon>
        <taxon>Achlyaceae</taxon>
        <taxon>Thraustotheca</taxon>
    </lineage>
</organism>
<accession>A0A1W0A6I2</accession>
<dbReference type="STRING" id="74557.A0A1W0A6I2"/>
<dbReference type="SUPFAM" id="SSF55060">
    <property type="entry name" value="GHMP Kinase, C-terminal domain"/>
    <property type="match status" value="1"/>
</dbReference>
<feature type="domain" description="Diphosphomevalonate decarboxylase-like N-terminal" evidence="3">
    <location>
        <begin position="171"/>
        <end position="345"/>
    </location>
</feature>
<dbReference type="InterPro" id="IPR014721">
    <property type="entry name" value="Ribsml_uS5_D2-typ_fold_subgr"/>
</dbReference>
<dbReference type="OrthoDB" id="10253702at2759"/>
<dbReference type="InterPro" id="IPR053859">
    <property type="entry name" value="MVD-like_N"/>
</dbReference>
<proteinExistence type="predicted"/>
<evidence type="ECO:0000259" key="3">
    <source>
        <dbReference type="Pfam" id="PF22700"/>
    </source>
</evidence>
<dbReference type="AlphaFoldDB" id="A0A1W0A6I2"/>
<feature type="compositionally biased region" description="Acidic residues" evidence="1">
    <location>
        <begin position="59"/>
        <end position="68"/>
    </location>
</feature>
<dbReference type="Proteomes" id="UP000243217">
    <property type="component" value="Unassembled WGS sequence"/>
</dbReference>
<reference evidence="4 5" key="1">
    <citation type="journal article" date="2014" name="Genome Biol. Evol.">
        <title>The secreted proteins of Achlya hypogyna and Thraustotheca clavata identify the ancestral oomycete secretome and reveal gene acquisitions by horizontal gene transfer.</title>
        <authorList>
            <person name="Misner I."/>
            <person name="Blouin N."/>
            <person name="Leonard G."/>
            <person name="Richards T.A."/>
            <person name="Lane C.E."/>
        </authorList>
    </citation>
    <scope>NUCLEOTIDE SEQUENCE [LARGE SCALE GENOMIC DNA]</scope>
    <source>
        <strain evidence="4 5">ATCC 34112</strain>
    </source>
</reference>
<dbReference type="NCBIfam" id="TIGR01240">
    <property type="entry name" value="mevDPdecarb"/>
    <property type="match status" value="1"/>
</dbReference>
<dbReference type="FunFam" id="3.30.70.890:FF:000005">
    <property type="entry name" value="Diphosphomevalonate decarboxylase"/>
    <property type="match status" value="1"/>
</dbReference>
<dbReference type="SUPFAM" id="SSF54211">
    <property type="entry name" value="Ribosomal protein S5 domain 2-like"/>
    <property type="match status" value="1"/>
</dbReference>
<gene>
    <name evidence="4" type="ORF">THRCLA_02026</name>
</gene>
<dbReference type="InterPro" id="IPR020568">
    <property type="entry name" value="Ribosomal_Su5_D2-typ_SF"/>
</dbReference>